<sequence length="334" mass="38251">MTSKVINLDREVIYHVKSEFKQTFIRVWAFQVEFIWGQKKNRLGFWLYVFVSANRLFNLRNNNLRSRCSAKDVSLGAEAIVSPFTHTKSCSCITYLTLDDAVTLLITIVTQTILQIRVYALYVQSRSILIFLLCCCALEVLTMLVLAVITMDRLSHFPVISTATGCYYSGLSRPSAIFWIPPLIYELILCLLVVWKAWDEEILYRFGLGPHTSDGQPLFTTPCMVKLIARDSLRYFSAIFVEFVISTVIWSHYKYYVDVTMPWACALPSILGSRLFINMRESMLETSNQNSYVLETFQFATRPVLESADARRDPELTADALHPHMTSAPDVELV</sequence>
<dbReference type="STRING" id="747525.W4KF43"/>
<dbReference type="KEGG" id="hir:HETIRDRAFT_312309"/>
<dbReference type="EMBL" id="KI925456">
    <property type="protein sequence ID" value="ETW83681.1"/>
    <property type="molecule type" value="Genomic_DNA"/>
</dbReference>
<organism evidence="2 3">
    <name type="scientific">Heterobasidion irregulare (strain TC 32-1)</name>
    <dbReference type="NCBI Taxonomy" id="747525"/>
    <lineage>
        <taxon>Eukaryota</taxon>
        <taxon>Fungi</taxon>
        <taxon>Dikarya</taxon>
        <taxon>Basidiomycota</taxon>
        <taxon>Agaricomycotina</taxon>
        <taxon>Agaricomycetes</taxon>
        <taxon>Russulales</taxon>
        <taxon>Bondarzewiaceae</taxon>
        <taxon>Heterobasidion</taxon>
        <taxon>Heterobasidion annosum species complex</taxon>
    </lineage>
</organism>
<evidence type="ECO:0000313" key="2">
    <source>
        <dbReference type="EMBL" id="ETW83681.1"/>
    </source>
</evidence>
<dbReference type="AlphaFoldDB" id="W4KF43"/>
<proteinExistence type="predicted"/>
<dbReference type="GeneID" id="20669944"/>
<keyword evidence="1" id="KW-1133">Transmembrane helix</keyword>
<feature type="transmembrane region" description="Helical" evidence="1">
    <location>
        <begin position="259"/>
        <end position="277"/>
    </location>
</feature>
<name>W4KF43_HETIT</name>
<keyword evidence="1" id="KW-0472">Membrane</keyword>
<dbReference type="InParanoid" id="W4KF43"/>
<keyword evidence="3" id="KW-1185">Reference proteome</keyword>
<feature type="transmembrane region" description="Helical" evidence="1">
    <location>
        <begin position="176"/>
        <end position="195"/>
    </location>
</feature>
<feature type="transmembrane region" description="Helical" evidence="1">
    <location>
        <begin position="127"/>
        <end position="149"/>
    </location>
</feature>
<evidence type="ECO:0000313" key="3">
    <source>
        <dbReference type="Proteomes" id="UP000030671"/>
    </source>
</evidence>
<dbReference type="RefSeq" id="XP_009543446.1">
    <property type="nucleotide sequence ID" value="XM_009545151.1"/>
</dbReference>
<accession>W4KF43</accession>
<evidence type="ECO:0000256" key="1">
    <source>
        <dbReference type="SAM" id="Phobius"/>
    </source>
</evidence>
<dbReference type="HOGENOM" id="CLU_035509_15_2_1"/>
<protein>
    <submittedName>
        <fullName evidence="2">Uncharacterized protein</fullName>
    </submittedName>
</protein>
<gene>
    <name evidence="2" type="ORF">HETIRDRAFT_312309</name>
</gene>
<dbReference type="Proteomes" id="UP000030671">
    <property type="component" value="Unassembled WGS sequence"/>
</dbReference>
<feature type="transmembrane region" description="Helical" evidence="1">
    <location>
        <begin position="233"/>
        <end position="253"/>
    </location>
</feature>
<reference evidence="2 3" key="1">
    <citation type="journal article" date="2012" name="New Phytol.">
        <title>Insight into trade-off between wood decay and parasitism from the genome of a fungal forest pathogen.</title>
        <authorList>
            <person name="Olson A."/>
            <person name="Aerts A."/>
            <person name="Asiegbu F."/>
            <person name="Belbahri L."/>
            <person name="Bouzid O."/>
            <person name="Broberg A."/>
            <person name="Canback B."/>
            <person name="Coutinho P.M."/>
            <person name="Cullen D."/>
            <person name="Dalman K."/>
            <person name="Deflorio G."/>
            <person name="van Diepen L.T."/>
            <person name="Dunand C."/>
            <person name="Duplessis S."/>
            <person name="Durling M."/>
            <person name="Gonthier P."/>
            <person name="Grimwood J."/>
            <person name="Fossdal C.G."/>
            <person name="Hansson D."/>
            <person name="Henrissat B."/>
            <person name="Hietala A."/>
            <person name="Himmelstrand K."/>
            <person name="Hoffmeister D."/>
            <person name="Hogberg N."/>
            <person name="James T.Y."/>
            <person name="Karlsson M."/>
            <person name="Kohler A."/>
            <person name="Kues U."/>
            <person name="Lee Y.H."/>
            <person name="Lin Y.C."/>
            <person name="Lind M."/>
            <person name="Lindquist E."/>
            <person name="Lombard V."/>
            <person name="Lucas S."/>
            <person name="Lunden K."/>
            <person name="Morin E."/>
            <person name="Murat C."/>
            <person name="Park J."/>
            <person name="Raffaello T."/>
            <person name="Rouze P."/>
            <person name="Salamov A."/>
            <person name="Schmutz J."/>
            <person name="Solheim H."/>
            <person name="Stahlberg J."/>
            <person name="Velez H."/>
            <person name="de Vries R.P."/>
            <person name="Wiebenga A."/>
            <person name="Woodward S."/>
            <person name="Yakovlev I."/>
            <person name="Garbelotto M."/>
            <person name="Martin F."/>
            <person name="Grigoriev I.V."/>
            <person name="Stenlid J."/>
        </authorList>
    </citation>
    <scope>NUCLEOTIDE SEQUENCE [LARGE SCALE GENOMIC DNA]</scope>
    <source>
        <strain evidence="2 3">TC 32-1</strain>
    </source>
</reference>
<dbReference type="OrthoDB" id="3258294at2759"/>
<keyword evidence="1" id="KW-0812">Transmembrane</keyword>